<comment type="caution">
    <text evidence="3">The sequence shown here is derived from an EMBL/GenBank/DDBJ whole genome shotgun (WGS) entry which is preliminary data.</text>
</comment>
<dbReference type="RefSeq" id="WP_210646479.1">
    <property type="nucleotide sequence ID" value="NZ_JAGFBU010000005.1"/>
</dbReference>
<feature type="domain" description="YhcG N-terminal" evidence="2">
    <location>
        <begin position="14"/>
        <end position="104"/>
    </location>
</feature>
<feature type="domain" description="YhcG N-terminal" evidence="2">
    <location>
        <begin position="134"/>
        <end position="187"/>
    </location>
</feature>
<dbReference type="InterPro" id="IPR011856">
    <property type="entry name" value="tRNA_endonuc-like_dom_sf"/>
</dbReference>
<dbReference type="PANTHER" id="PTHR30547">
    <property type="entry name" value="UNCHARACTERIZED PROTEIN YHCG-RELATED"/>
    <property type="match status" value="1"/>
</dbReference>
<dbReference type="Proteomes" id="UP000674217">
    <property type="component" value="Unassembled WGS sequence"/>
</dbReference>
<evidence type="ECO:0000259" key="2">
    <source>
        <dbReference type="Pfam" id="PF17761"/>
    </source>
</evidence>
<evidence type="ECO:0000313" key="3">
    <source>
        <dbReference type="EMBL" id="MBP4142620.1"/>
    </source>
</evidence>
<name>A0ABS5CVJ6_9FLAO</name>
<reference evidence="3 4" key="1">
    <citation type="submission" date="2021-03" db="EMBL/GenBank/DDBJ databases">
        <title>Flavobacterium Flabelliformis Sp. Nov. And Flavobacterium Geliluteum Sp. Nov., Two Novel Multidrug Resistant Psychrophilic Species Isolated From Antarctica.</title>
        <authorList>
            <person name="Kralova S."/>
            <person name="Busse H.J."/>
            <person name="Bezdicek M."/>
            <person name="Nykrynova M."/>
            <person name="Kroupova E."/>
            <person name="Krsek D."/>
            <person name="Sedlacek I."/>
        </authorList>
    </citation>
    <scope>NUCLEOTIDE SEQUENCE [LARGE SCALE GENOMIC DNA]</scope>
    <source>
        <strain evidence="3 4">P4023</strain>
    </source>
</reference>
<dbReference type="Pfam" id="PF06250">
    <property type="entry name" value="YhcG_C"/>
    <property type="match status" value="1"/>
</dbReference>
<dbReference type="Pfam" id="PF17761">
    <property type="entry name" value="DUF1016_N"/>
    <property type="match status" value="2"/>
</dbReference>
<organism evidence="3 4">
    <name type="scientific">Flavobacterium flabelliforme</name>
    <dbReference type="NCBI Taxonomy" id="2816119"/>
    <lineage>
        <taxon>Bacteria</taxon>
        <taxon>Pseudomonadati</taxon>
        <taxon>Bacteroidota</taxon>
        <taxon>Flavobacteriia</taxon>
        <taxon>Flavobacteriales</taxon>
        <taxon>Flavobacteriaceae</taxon>
        <taxon>Flavobacterium</taxon>
    </lineage>
</organism>
<accession>A0ABS5CVJ6</accession>
<evidence type="ECO:0000259" key="1">
    <source>
        <dbReference type="Pfam" id="PF06250"/>
    </source>
</evidence>
<sequence length="380" mass="44034">MQILDTEYKEWLFELKSKIRSSQIKAAVAVNAALINFYWELGKMIAEKQETATWGNKLIEQLSLDLKEEFPTMTGFSSRNLKYCRSFYNFYKDTIVQQAVAQLKNTNDPFGQQAVAQLQNIPIVKSQQAVDQLNAELLTQIPWGHHIYIFTKSENVEQAQFYIQQTIENAWSRDTLALQIKSQLFARQGKSITNFKYTLPEPLSDLAQQTLKDPYVFDFVAMTPKMKERDLEKQLVTQISKFLLELGKGFAFVGQQYPLEIGEKEYFLDLLFYHIKLKCYVVIELKNTAFIPEYTGKMNFYLSAVDTLLKQEDDKPTIGILLCRDKNNIEAEFALRDINKPIGISEFSFTEILPEELKSSLPTIEEIEKELQNRIDTTDE</sequence>
<dbReference type="PANTHER" id="PTHR30547:SF0">
    <property type="entry name" value="BLR8175 PROTEIN"/>
    <property type="match status" value="1"/>
</dbReference>
<dbReference type="InterPro" id="IPR009362">
    <property type="entry name" value="YhcG_C"/>
</dbReference>
<feature type="domain" description="YhcG PDDEXK nuclease" evidence="1">
    <location>
        <begin position="208"/>
        <end position="362"/>
    </location>
</feature>
<dbReference type="InterPro" id="IPR053148">
    <property type="entry name" value="PD-DEXK-like_domain"/>
</dbReference>
<proteinExistence type="predicted"/>
<dbReference type="EMBL" id="JAGFBU010000005">
    <property type="protein sequence ID" value="MBP4142620.1"/>
    <property type="molecule type" value="Genomic_DNA"/>
</dbReference>
<dbReference type="Gene3D" id="3.40.1350.10">
    <property type="match status" value="1"/>
</dbReference>
<dbReference type="InterPro" id="IPR041527">
    <property type="entry name" value="YhcG_N"/>
</dbReference>
<protein>
    <submittedName>
        <fullName evidence="3">DUF1016 family protein</fullName>
    </submittedName>
</protein>
<evidence type="ECO:0000313" key="4">
    <source>
        <dbReference type="Proteomes" id="UP000674217"/>
    </source>
</evidence>
<gene>
    <name evidence="3" type="ORF">J3S90_12495</name>
</gene>
<keyword evidence="4" id="KW-1185">Reference proteome</keyword>